<evidence type="ECO:0000313" key="2">
    <source>
        <dbReference type="EMBL" id="MFC1849892.1"/>
    </source>
</evidence>
<keyword evidence="3" id="KW-1185">Reference proteome</keyword>
<organism evidence="2 3">
    <name type="scientific">candidate division CSSED10-310 bacterium</name>
    <dbReference type="NCBI Taxonomy" id="2855610"/>
    <lineage>
        <taxon>Bacteria</taxon>
        <taxon>Bacteria division CSSED10-310</taxon>
    </lineage>
</organism>
<evidence type="ECO:0000256" key="1">
    <source>
        <dbReference type="SAM" id="Phobius"/>
    </source>
</evidence>
<keyword evidence="1" id="KW-0812">Transmembrane</keyword>
<keyword evidence="1" id="KW-0472">Membrane</keyword>
<proteinExistence type="predicted"/>
<accession>A0ABV6YUK8</accession>
<evidence type="ECO:0000313" key="3">
    <source>
        <dbReference type="Proteomes" id="UP001594351"/>
    </source>
</evidence>
<keyword evidence="1" id="KW-1133">Transmembrane helix</keyword>
<dbReference type="EMBL" id="JBHPBY010000064">
    <property type="protein sequence ID" value="MFC1849892.1"/>
    <property type="molecule type" value="Genomic_DNA"/>
</dbReference>
<dbReference type="Proteomes" id="UP001594351">
    <property type="component" value="Unassembled WGS sequence"/>
</dbReference>
<comment type="caution">
    <text evidence="2">The sequence shown here is derived from an EMBL/GenBank/DDBJ whole genome shotgun (WGS) entry which is preliminary data.</text>
</comment>
<feature type="transmembrane region" description="Helical" evidence="1">
    <location>
        <begin position="201"/>
        <end position="219"/>
    </location>
</feature>
<reference evidence="2 3" key="1">
    <citation type="submission" date="2024-09" db="EMBL/GenBank/DDBJ databases">
        <title>Laminarin stimulates single cell rates of sulfate reduction while oxygen inhibits transcriptomic activity in coastal marine sediment.</title>
        <authorList>
            <person name="Lindsay M."/>
            <person name="Orcutt B."/>
            <person name="Emerson D."/>
            <person name="Stepanauskas R."/>
            <person name="D'Angelo T."/>
        </authorList>
    </citation>
    <scope>NUCLEOTIDE SEQUENCE [LARGE SCALE GENOMIC DNA]</scope>
    <source>
        <strain evidence="2">SAG AM-311-K15</strain>
    </source>
</reference>
<gene>
    <name evidence="2" type="ORF">ACFL27_06755</name>
</gene>
<sequence length="226" mass="25022">MVIWKGLGEIQGQRFTSTGNRAGSQFQVNAYTTSNQGYPDVSFDNEGDFVVVWDSFGSNYGDTSNNSVQAQRFNADGSFLGSQFQVNTYTYYSQFEPAVNMDNDGDFVVVWSSISNYTDTSNTSIQAQRFSSDGNIVGSQFQVNTYTTGRQFEPEASIDEDGDFVVVWYSLGSNYGDTSSLSIQGRQFSFSANPVPSLRKTFAILLLALLGLSGVYFLINRKTFLQ</sequence>
<name>A0ABV6YUK8_UNCC1</name>
<protein>
    <submittedName>
        <fullName evidence="2">Uncharacterized protein</fullName>
    </submittedName>
</protein>